<dbReference type="PANTHER" id="PTHR30213">
    <property type="entry name" value="INNER MEMBRANE PROTEIN YHJD"/>
    <property type="match status" value="1"/>
</dbReference>
<feature type="transmembrane region" description="Helical" evidence="6">
    <location>
        <begin position="202"/>
        <end position="220"/>
    </location>
</feature>
<name>A0ABZ0S279_9BACI</name>
<protein>
    <submittedName>
        <fullName evidence="7">YihY/virulence factor BrkB family protein</fullName>
    </submittedName>
</protein>
<keyword evidence="3 6" id="KW-0812">Transmembrane</keyword>
<dbReference type="PANTHER" id="PTHR30213:SF0">
    <property type="entry name" value="UPF0761 MEMBRANE PROTEIN YIHY"/>
    <property type="match status" value="1"/>
</dbReference>
<dbReference type="NCBIfam" id="TIGR00765">
    <property type="entry name" value="yihY_not_rbn"/>
    <property type="match status" value="1"/>
</dbReference>
<feature type="transmembrane region" description="Helical" evidence="6">
    <location>
        <begin position="154"/>
        <end position="175"/>
    </location>
</feature>
<keyword evidence="2" id="KW-1003">Cell membrane</keyword>
<feature type="transmembrane region" description="Helical" evidence="6">
    <location>
        <begin position="227"/>
        <end position="246"/>
    </location>
</feature>
<dbReference type="Proteomes" id="UP001322664">
    <property type="component" value="Chromosome"/>
</dbReference>
<reference evidence="7 8" key="1">
    <citation type="submission" date="2023-09" db="EMBL/GenBank/DDBJ databases">
        <authorList>
            <person name="Page C.A."/>
            <person name="Perez-Diaz I.M."/>
        </authorList>
    </citation>
    <scope>NUCLEOTIDE SEQUENCE [LARGE SCALE GENOMIC DNA]</scope>
    <source>
        <strain evidence="7 8">Ll15</strain>
    </source>
</reference>
<feature type="transmembrane region" description="Helical" evidence="6">
    <location>
        <begin position="54"/>
        <end position="76"/>
    </location>
</feature>
<sequence length="312" mass="34839">MKELKKNASSTVAFWKSFVAPSETDIDVTTTKGLFQDILRRVQRADISGMGAQLAYFFLLSFFPLLIFLVTLLPYLNLQRQQVFEFMADIMPEEVYVLTENIVGEILTTSNSGLLSLGIIGTIWSASRGIDALIKGLNRAYDVEGKSGVVNRLWALLFTLAFIAIILIALIFPIFGKQIGSFIFSYIGIESSFESTWTLLRWLMPNVIIFAVLTLMYWIIPNTEPRLTLISIIPGALFATVGWLALTYGFSFYVGNFSNFGATYGSIAGVIVLMLWLYLTGMILILGGLLNAALQNRYLAKKVKQDKKVFLV</sequence>
<comment type="subcellular location">
    <subcellularLocation>
        <location evidence="1">Cell membrane</location>
        <topology evidence="1">Multi-pass membrane protein</topology>
    </subcellularLocation>
</comment>
<evidence type="ECO:0000256" key="3">
    <source>
        <dbReference type="ARBA" id="ARBA00022692"/>
    </source>
</evidence>
<accession>A0ABZ0S279</accession>
<evidence type="ECO:0000256" key="2">
    <source>
        <dbReference type="ARBA" id="ARBA00022475"/>
    </source>
</evidence>
<keyword evidence="4 6" id="KW-1133">Transmembrane helix</keyword>
<evidence type="ECO:0000256" key="1">
    <source>
        <dbReference type="ARBA" id="ARBA00004651"/>
    </source>
</evidence>
<evidence type="ECO:0000256" key="5">
    <source>
        <dbReference type="ARBA" id="ARBA00023136"/>
    </source>
</evidence>
<organism evidence="7 8">
    <name type="scientific">Lysinibacillus louembei</name>
    <dbReference type="NCBI Taxonomy" id="1470088"/>
    <lineage>
        <taxon>Bacteria</taxon>
        <taxon>Bacillati</taxon>
        <taxon>Bacillota</taxon>
        <taxon>Bacilli</taxon>
        <taxon>Bacillales</taxon>
        <taxon>Bacillaceae</taxon>
        <taxon>Lysinibacillus</taxon>
    </lineage>
</organism>
<evidence type="ECO:0000313" key="8">
    <source>
        <dbReference type="Proteomes" id="UP001322664"/>
    </source>
</evidence>
<dbReference type="Pfam" id="PF03631">
    <property type="entry name" value="Virul_fac_BrkB"/>
    <property type="match status" value="1"/>
</dbReference>
<evidence type="ECO:0000313" key="7">
    <source>
        <dbReference type="EMBL" id="WPK13751.1"/>
    </source>
</evidence>
<evidence type="ECO:0000256" key="4">
    <source>
        <dbReference type="ARBA" id="ARBA00022989"/>
    </source>
</evidence>
<proteinExistence type="predicted"/>
<dbReference type="InterPro" id="IPR017039">
    <property type="entry name" value="Virul_fac_BrkB"/>
</dbReference>
<dbReference type="PIRSF" id="PIRSF035875">
    <property type="entry name" value="RNase_BN"/>
    <property type="match status" value="1"/>
</dbReference>
<evidence type="ECO:0000256" key="6">
    <source>
        <dbReference type="SAM" id="Phobius"/>
    </source>
</evidence>
<feature type="transmembrane region" description="Helical" evidence="6">
    <location>
        <begin position="266"/>
        <end position="294"/>
    </location>
</feature>
<dbReference type="EMBL" id="CP137624">
    <property type="protein sequence ID" value="WPK13751.1"/>
    <property type="molecule type" value="Genomic_DNA"/>
</dbReference>
<gene>
    <name evidence="7" type="ORF">R6U77_08855</name>
</gene>
<dbReference type="RefSeq" id="WP_319838197.1">
    <property type="nucleotide sequence ID" value="NZ_CP137624.1"/>
</dbReference>
<keyword evidence="5 6" id="KW-0472">Membrane</keyword>
<keyword evidence="8" id="KW-1185">Reference proteome</keyword>